<dbReference type="EMBL" id="JACCFJ010000001">
    <property type="protein sequence ID" value="NYI83884.1"/>
    <property type="molecule type" value="Genomic_DNA"/>
</dbReference>
<accession>A0A853AH20</accession>
<dbReference type="Proteomes" id="UP000587002">
    <property type="component" value="Unassembled WGS sequence"/>
</dbReference>
<keyword evidence="7" id="KW-1185">Reference proteome</keyword>
<dbReference type="InterPro" id="IPR027417">
    <property type="entry name" value="P-loop_NTPase"/>
</dbReference>
<reference evidence="6 7" key="1">
    <citation type="submission" date="2020-07" db="EMBL/GenBank/DDBJ databases">
        <title>Sequencing the genomes of 1000 actinobacteria strains.</title>
        <authorList>
            <person name="Klenk H.-P."/>
        </authorList>
    </citation>
    <scope>NUCLEOTIDE SEQUENCE [LARGE SCALE GENOMIC DNA]</scope>
    <source>
        <strain evidence="6 7">DSM 44065</strain>
    </source>
</reference>
<keyword evidence="1" id="KW-0677">Repeat</keyword>
<dbReference type="PROSITE" id="PS50893">
    <property type="entry name" value="ABC_TRANSPORTER_2"/>
    <property type="match status" value="2"/>
</dbReference>
<dbReference type="RefSeq" id="WP_179720662.1">
    <property type="nucleotide sequence ID" value="NZ_BAABFH010000001.1"/>
</dbReference>
<dbReference type="GO" id="GO:0005524">
    <property type="term" value="F:ATP binding"/>
    <property type="evidence" value="ECO:0007669"/>
    <property type="project" value="UniProtKB-KW"/>
</dbReference>
<dbReference type="InterPro" id="IPR003439">
    <property type="entry name" value="ABC_transporter-like_ATP-bd"/>
</dbReference>
<comment type="caution">
    <text evidence="6">The sequence shown here is derived from an EMBL/GenBank/DDBJ whole genome shotgun (WGS) entry which is preliminary data.</text>
</comment>
<evidence type="ECO:0000256" key="1">
    <source>
        <dbReference type="ARBA" id="ARBA00022737"/>
    </source>
</evidence>
<evidence type="ECO:0000256" key="2">
    <source>
        <dbReference type="ARBA" id="ARBA00022741"/>
    </source>
</evidence>
<evidence type="ECO:0000256" key="4">
    <source>
        <dbReference type="SAM" id="Coils"/>
    </source>
</evidence>
<dbReference type="GO" id="GO:0016887">
    <property type="term" value="F:ATP hydrolysis activity"/>
    <property type="evidence" value="ECO:0007669"/>
    <property type="project" value="InterPro"/>
</dbReference>
<protein>
    <submittedName>
        <fullName evidence="6">ATPase subunit of ABC transporter with duplicated ATPase domains</fullName>
    </submittedName>
</protein>
<evidence type="ECO:0000259" key="5">
    <source>
        <dbReference type="PROSITE" id="PS50893"/>
    </source>
</evidence>
<dbReference type="AlphaFoldDB" id="A0A853AH20"/>
<dbReference type="InterPro" id="IPR003593">
    <property type="entry name" value="AAA+_ATPase"/>
</dbReference>
<dbReference type="Gene3D" id="3.40.50.300">
    <property type="entry name" value="P-loop containing nucleotide triphosphate hydrolases"/>
    <property type="match status" value="2"/>
</dbReference>
<evidence type="ECO:0000313" key="7">
    <source>
        <dbReference type="Proteomes" id="UP000587002"/>
    </source>
</evidence>
<dbReference type="SUPFAM" id="SSF52540">
    <property type="entry name" value="P-loop containing nucleoside triphosphate hydrolases"/>
    <property type="match status" value="2"/>
</dbReference>
<dbReference type="InterPro" id="IPR050611">
    <property type="entry name" value="ABCF"/>
</dbReference>
<dbReference type="SMART" id="SM00382">
    <property type="entry name" value="AAA"/>
    <property type="match status" value="2"/>
</dbReference>
<feature type="domain" description="ABC transporter" evidence="5">
    <location>
        <begin position="324"/>
        <end position="553"/>
    </location>
</feature>
<keyword evidence="3" id="KW-0067">ATP-binding</keyword>
<dbReference type="PANTHER" id="PTHR19211">
    <property type="entry name" value="ATP-BINDING TRANSPORT PROTEIN-RELATED"/>
    <property type="match status" value="1"/>
</dbReference>
<dbReference type="PANTHER" id="PTHR19211:SF69">
    <property type="entry name" value="ATP-BINDING PROTEIN UUP"/>
    <property type="match status" value="1"/>
</dbReference>
<sequence length="553" mass="61353">MGHVELQKVHYVLPDGRVLLDDVSFRVGDGVKAALVGPNGAGKTTLLRLVSGDLTPTEGNIVRSGGLGVMRQFIGHARDDSTVRDLLVSLSAPRLRAAAERLEQTEDALIERDDDAAQLAYAEAIAEYTDAGGYDAEVLWDVCCTEALGLPYDRARFRELRKLSGGQQKRLALEALLRGPEQVLLLDEPDNYLDVPGKQWLEQQIRETPKSVLFVTHDRELLHRTANRIVTVELGATGNRTWVHGGGFATYDQARADRVARLDELRRRWDEDRAKLVRLVQELKQKAAHNDSMAARYQAAQTRLRKFEEAGPPEAVPREQRVRVRLAGGRTGKRAVVCEDLALDGLTKPFSTEFRYGERIAVLGANGTGKSHFLRLLARGGSEDIPVPDRGALTPVPHTGLARLGARVVPGMFAQTHEHPEFTGRTLLDLLMGGGERRPGTTREEASRLLARYEIVQAAQRPFDTLSGGQQARFQILLLELEGANLLLLDEPTDNLDLVSADALQAGLEEFEGTVVAVTHDRWFARSFDRYLVFHADGRVRESPEPVWQEESR</sequence>
<evidence type="ECO:0000313" key="6">
    <source>
        <dbReference type="EMBL" id="NYI83884.1"/>
    </source>
</evidence>
<evidence type="ECO:0000256" key="3">
    <source>
        <dbReference type="ARBA" id="ARBA00022840"/>
    </source>
</evidence>
<keyword evidence="2" id="KW-0547">Nucleotide-binding</keyword>
<keyword evidence="4" id="KW-0175">Coiled coil</keyword>
<dbReference type="CDD" id="cd03221">
    <property type="entry name" value="ABCF_EF-3"/>
    <property type="match status" value="1"/>
</dbReference>
<feature type="domain" description="ABC transporter" evidence="5">
    <location>
        <begin position="4"/>
        <end position="259"/>
    </location>
</feature>
<gene>
    <name evidence="6" type="ORF">HNR68_002514</name>
</gene>
<name>A0A853AH20_9PSEU</name>
<feature type="coiled-coil region" evidence="4">
    <location>
        <begin position="262"/>
        <end position="310"/>
    </location>
</feature>
<dbReference type="Pfam" id="PF00005">
    <property type="entry name" value="ABC_tran"/>
    <property type="match status" value="2"/>
</dbReference>
<organism evidence="6 7">
    <name type="scientific">Saccharopolyspora hordei</name>
    <dbReference type="NCBI Taxonomy" id="1838"/>
    <lineage>
        <taxon>Bacteria</taxon>
        <taxon>Bacillati</taxon>
        <taxon>Actinomycetota</taxon>
        <taxon>Actinomycetes</taxon>
        <taxon>Pseudonocardiales</taxon>
        <taxon>Pseudonocardiaceae</taxon>
        <taxon>Saccharopolyspora</taxon>
    </lineage>
</organism>
<proteinExistence type="predicted"/>